<dbReference type="AlphaFoldDB" id="A0A6N2MT82"/>
<evidence type="ECO:0000256" key="1">
    <source>
        <dbReference type="SAM" id="SignalP"/>
    </source>
</evidence>
<evidence type="ECO:0008006" key="3">
    <source>
        <dbReference type="Google" id="ProtNLM"/>
    </source>
</evidence>
<feature type="signal peptide" evidence="1">
    <location>
        <begin position="1"/>
        <end position="23"/>
    </location>
</feature>
<organism evidence="2">
    <name type="scientific">Salix viminalis</name>
    <name type="common">Common osier</name>
    <name type="synonym">Basket willow</name>
    <dbReference type="NCBI Taxonomy" id="40686"/>
    <lineage>
        <taxon>Eukaryota</taxon>
        <taxon>Viridiplantae</taxon>
        <taxon>Streptophyta</taxon>
        <taxon>Embryophyta</taxon>
        <taxon>Tracheophyta</taxon>
        <taxon>Spermatophyta</taxon>
        <taxon>Magnoliopsida</taxon>
        <taxon>eudicotyledons</taxon>
        <taxon>Gunneridae</taxon>
        <taxon>Pentapetalae</taxon>
        <taxon>rosids</taxon>
        <taxon>fabids</taxon>
        <taxon>Malpighiales</taxon>
        <taxon>Salicaceae</taxon>
        <taxon>Saliceae</taxon>
        <taxon>Salix</taxon>
    </lineage>
</organism>
<evidence type="ECO:0000313" key="2">
    <source>
        <dbReference type="EMBL" id="VFU57638.1"/>
    </source>
</evidence>
<accession>A0A6N2MT82</accession>
<feature type="chain" id="PRO_5026724345" description="Secreted protein" evidence="1">
    <location>
        <begin position="24"/>
        <end position="142"/>
    </location>
</feature>
<gene>
    <name evidence="2" type="ORF">SVIM_LOCUS416672</name>
</gene>
<protein>
    <recommendedName>
        <fullName evidence="3">Secreted protein</fullName>
    </recommendedName>
</protein>
<proteinExistence type="predicted"/>
<dbReference type="EMBL" id="CAADRP010001952">
    <property type="protein sequence ID" value="VFU57638.1"/>
    <property type="molecule type" value="Genomic_DNA"/>
</dbReference>
<name>A0A6N2MT82_SALVM</name>
<keyword evidence="1" id="KW-0732">Signal</keyword>
<sequence length="142" mass="15644">MAFWASLVAQRSWLAGLVRLGKSTTCAWSSSLLHIKWGKKLSSWLWWFRCQSTSVLQINYSMPSTSSCQFHSKIWPLCLIFLLFSSLSSSTPPSMVTLVINHQSQHALPLTAVVLASQLATPFGTKVNSLSTVDIQASISLA</sequence>
<reference evidence="2" key="1">
    <citation type="submission" date="2019-03" db="EMBL/GenBank/DDBJ databases">
        <authorList>
            <person name="Mank J."/>
            <person name="Almeida P."/>
        </authorList>
    </citation>
    <scope>NUCLEOTIDE SEQUENCE</scope>
    <source>
        <strain evidence="2">78183</strain>
    </source>
</reference>